<dbReference type="EMBL" id="VLTN01000031">
    <property type="protein sequence ID" value="KAA0150863.1"/>
    <property type="molecule type" value="Genomic_DNA"/>
</dbReference>
<dbReference type="GO" id="GO:0008270">
    <property type="term" value="F:zinc ion binding"/>
    <property type="evidence" value="ECO:0007669"/>
    <property type="project" value="UniProtKB-KW"/>
</dbReference>
<dbReference type="GO" id="GO:0005737">
    <property type="term" value="C:cytoplasm"/>
    <property type="evidence" value="ECO:0007669"/>
    <property type="project" value="TreeGrafter"/>
</dbReference>
<sequence>MPDPDIDRELRVLRHRFKSAVSENLRRSAALIRAAAGRSAVADGSARAAHEAAASGSSGRASLSSSSSSSSSSSAVPLSRRSGGIGDGRIESDGSTAAGGAAASAASGARGNTGDGACKATWCGGLAGVGAWRASHQSLHAAVSRASRSVLRLRDEQGAVSFLCPAEHTDTARAQRPAIARCLSDHYAKEGRLDLAAKIAEEGGVAPPSDADRAALEAIFAASDAVRRGELAGAVQWATDHSAFLRAVGSSLELDLHALRVAGMLTGRPIVAPGWGSESAQPAAAGDASDSREQVLARQKLALAYIRATVPALLAAAGWDPAKRSRDAPSAWACRTAAACRRLCAAVAFAGPGMASSPYADVIHGDRAAEAAVRLERAQLLATGRDPDSELTRVLEAADLAIPGLRKLAQVVTAAEGGSLASASGASIVSPGVEVPVLVSLPARLQPHSVFVCPVTRQQCGRSNPPVLLSCGHVVSSSAVASLASRSGRFACPICLTATSRDAGMVLEVSF</sequence>
<dbReference type="PANTHER" id="PTHR12170:SF3">
    <property type="entry name" value="GH10162P"/>
    <property type="match status" value="1"/>
</dbReference>
<reference evidence="4 5" key="1">
    <citation type="submission" date="2019-07" db="EMBL/GenBank/DDBJ databases">
        <title>Genomes of Cafeteria roenbergensis.</title>
        <authorList>
            <person name="Fischer M.G."/>
            <person name="Hackl T."/>
            <person name="Roman M."/>
        </authorList>
    </citation>
    <scope>NUCLEOTIDE SEQUENCE [LARGE SCALE GENOMIC DNA]</scope>
    <source>
        <strain evidence="4 5">BVI</strain>
    </source>
</reference>
<evidence type="ECO:0000259" key="3">
    <source>
        <dbReference type="PROSITE" id="PS51867"/>
    </source>
</evidence>
<evidence type="ECO:0000256" key="1">
    <source>
        <dbReference type="PROSITE-ProRule" id="PRU01215"/>
    </source>
</evidence>
<dbReference type="AlphaFoldDB" id="A0A5A8CCJ4"/>
<dbReference type="PANTHER" id="PTHR12170">
    <property type="entry name" value="MACROPHAGE ERYTHROBLAST ATTACHER-RELATED"/>
    <property type="match status" value="1"/>
</dbReference>
<feature type="region of interest" description="Disordered" evidence="2">
    <location>
        <begin position="42"/>
        <end position="100"/>
    </location>
</feature>
<comment type="caution">
    <text evidence="4">The sequence shown here is derived from an EMBL/GenBank/DDBJ whole genome shotgun (WGS) entry which is preliminary data.</text>
</comment>
<feature type="zinc finger region" description="RING-Gid-type" evidence="1">
    <location>
        <begin position="453"/>
        <end position="495"/>
    </location>
</feature>
<dbReference type="GO" id="GO:0005634">
    <property type="term" value="C:nucleus"/>
    <property type="evidence" value="ECO:0007669"/>
    <property type="project" value="TreeGrafter"/>
</dbReference>
<keyword evidence="5" id="KW-1185">Reference proteome</keyword>
<dbReference type="GO" id="GO:0034657">
    <property type="term" value="C:GID complex"/>
    <property type="evidence" value="ECO:0007669"/>
    <property type="project" value="TreeGrafter"/>
</dbReference>
<keyword evidence="1" id="KW-0862">Zinc</keyword>
<feature type="compositionally biased region" description="Low complexity" evidence="2">
    <location>
        <begin position="42"/>
        <end position="82"/>
    </location>
</feature>
<accession>A0A5A8CCJ4</accession>
<keyword evidence="1" id="KW-0863">Zinc-finger</keyword>
<dbReference type="PROSITE" id="PS51867">
    <property type="entry name" value="ZF_RING_GID"/>
    <property type="match status" value="1"/>
</dbReference>
<dbReference type="InterPro" id="IPR044063">
    <property type="entry name" value="ZF_RING_GID"/>
</dbReference>
<organism evidence="4 5">
    <name type="scientific">Cafeteria roenbergensis</name>
    <name type="common">Marine flagellate</name>
    <dbReference type="NCBI Taxonomy" id="33653"/>
    <lineage>
        <taxon>Eukaryota</taxon>
        <taxon>Sar</taxon>
        <taxon>Stramenopiles</taxon>
        <taxon>Bigyra</taxon>
        <taxon>Opalozoa</taxon>
        <taxon>Bicosoecida</taxon>
        <taxon>Cafeteriaceae</taxon>
        <taxon>Cafeteria</taxon>
    </lineage>
</organism>
<dbReference type="InterPro" id="IPR013083">
    <property type="entry name" value="Znf_RING/FYVE/PHD"/>
</dbReference>
<dbReference type="InterPro" id="IPR045098">
    <property type="entry name" value="Fyv10_fam"/>
</dbReference>
<dbReference type="Gene3D" id="3.30.40.10">
    <property type="entry name" value="Zinc/RING finger domain, C3HC4 (zinc finger)"/>
    <property type="match status" value="1"/>
</dbReference>
<evidence type="ECO:0000313" key="5">
    <source>
        <dbReference type="Proteomes" id="UP000323011"/>
    </source>
</evidence>
<evidence type="ECO:0000313" key="4">
    <source>
        <dbReference type="EMBL" id="KAA0150863.1"/>
    </source>
</evidence>
<dbReference type="GO" id="GO:0061630">
    <property type="term" value="F:ubiquitin protein ligase activity"/>
    <property type="evidence" value="ECO:0007669"/>
    <property type="project" value="InterPro"/>
</dbReference>
<name>A0A5A8CCJ4_CAFRO</name>
<protein>
    <recommendedName>
        <fullName evidence="3">RING-Gid-type domain-containing protein</fullName>
    </recommendedName>
</protein>
<dbReference type="Proteomes" id="UP000323011">
    <property type="component" value="Unassembled WGS sequence"/>
</dbReference>
<dbReference type="OMA" id="WEDIRTS"/>
<proteinExistence type="predicted"/>
<dbReference type="GO" id="GO:0043161">
    <property type="term" value="P:proteasome-mediated ubiquitin-dependent protein catabolic process"/>
    <property type="evidence" value="ECO:0007669"/>
    <property type="project" value="InterPro"/>
</dbReference>
<evidence type="ECO:0000256" key="2">
    <source>
        <dbReference type="SAM" id="MobiDB-lite"/>
    </source>
</evidence>
<feature type="domain" description="RING-Gid-type" evidence="3">
    <location>
        <begin position="453"/>
        <end position="495"/>
    </location>
</feature>
<dbReference type="SUPFAM" id="SSF57850">
    <property type="entry name" value="RING/U-box"/>
    <property type="match status" value="1"/>
</dbReference>
<keyword evidence="1" id="KW-0479">Metal-binding</keyword>
<gene>
    <name evidence="4" type="ORF">FNF29_04977</name>
</gene>